<sequence length="804" mass="85417">MNLKELLQKGPFFLDGGMGTLLQARGLKPGEAPEKWGMTHPDVITDIQRSYYEAGTDMVLTNTFGVHPLRYSLSECEEMVRTAIGCADKARKAIADGKERFVALDIGPCGRLLKPLGNLDFEEAVQGFAEVVRFGVKYGADCVFIETMNDGAEARAALLAAKENSDLPVLVSCAYGADGKLMTGGTPESVVAMLESLGADAVGVNCSLGPDALAPIVERYLAAASIPVLMKPNAGLPQEKDGKTVYNVGPEEFSADIVPLIEKGLRIIGGCCGTTPDFIRAVKNASAGRVPPAVEKKEKTIIASRGHAIELGKDPVIIGERINPTGKKRLRKALEEGDMAYVLNEAIVQEEHGAEVLDVNVGTPGVDEPALLEQAVQELQAVTDLPLQLDTSDPEAMRRALRVYNGKALINSVNGKQEVMDAIFPLVKKYGGAVVALTLDEDGIPGTAEGRLAIAEKILKEAAKYGIGPKDILFDTLTMTVSTDGNAAKVTLDALKMIREKTGCGTVLGVSNVSFGLPVREVLGSVFLTLALENGLSGAIMNPLNERMMGAMISFRTLTGRDENCAAYIQYANDLPTMQAVTPAAGAAGGAKETEAKGLRRAVVKGLCKEAANLTRTALEEGRDSLDLVKEEIIPALDEVGQGFEAKKIFLPQLMMSAEAAEAAVAEIKKKAANQDAQASKGIVVLATVKGDIHDIGKNIVKLLLENYGFTVADLGKDVPPETVLEAVERLHAPICGLSALMTTTVPAMAETVKLVHEKAPWCKVMVGGAVLTEEYAREIGADGYGKDAMASVRLAERYMQEQA</sequence>
<protein>
    <submittedName>
        <fullName evidence="1">Homocysteine S-methyltransferase family protein</fullName>
    </submittedName>
</protein>
<evidence type="ECO:0000313" key="2">
    <source>
        <dbReference type="Proteomes" id="UP000682782"/>
    </source>
</evidence>
<proteinExistence type="predicted"/>
<name>A0AC61N705_9FIRM</name>
<evidence type="ECO:0000313" key="1">
    <source>
        <dbReference type="EMBL" id="QUC66948.1"/>
    </source>
</evidence>
<accession>A0AC61N705</accession>
<keyword evidence="2" id="KW-1185">Reference proteome</keyword>
<organism evidence="1 2">
    <name type="scientific">Aristaeella hokkaidonensis</name>
    <dbReference type="NCBI Taxonomy" id="3046382"/>
    <lineage>
        <taxon>Bacteria</taxon>
        <taxon>Bacillati</taxon>
        <taxon>Bacillota</taxon>
        <taxon>Clostridia</taxon>
        <taxon>Eubacteriales</taxon>
        <taxon>Aristaeellaceae</taxon>
        <taxon>Aristaeella</taxon>
    </lineage>
</organism>
<reference evidence="1" key="1">
    <citation type="submission" date="2021-01" db="EMBL/GenBank/DDBJ databases">
        <title>Complete genome sequence of Clostridiales bacterium R-7.</title>
        <authorList>
            <person name="Mahoney-Kurpe S.C."/>
            <person name="Palevich N."/>
            <person name="Koike S."/>
            <person name="Moon C.D."/>
            <person name="Attwood G.T."/>
        </authorList>
    </citation>
    <scope>NUCLEOTIDE SEQUENCE</scope>
    <source>
        <strain evidence="1">R-7</strain>
    </source>
</reference>
<dbReference type="Proteomes" id="UP000682782">
    <property type="component" value="Chromosome"/>
</dbReference>
<gene>
    <name evidence="1" type="ORF">JYE49_14090</name>
</gene>
<dbReference type="EMBL" id="CP068393">
    <property type="protein sequence ID" value="QUC66948.1"/>
    <property type="molecule type" value="Genomic_DNA"/>
</dbReference>